<sequence>MRSTLSRLIVALASMTAAILVFPASAQAAPGWQSYTYTSKWHCSQASSDTSIAAVSVCVVVNGQATQAVVTVTNKRSSTIQIQAPTLTLYSVGQPLSTVSCNFSYLTANQTTACFGPTFQRTCSQNAQTWAKVNYSLPDAATWKVASGWSPTWNMCTVARSR</sequence>
<evidence type="ECO:0000313" key="5">
    <source>
        <dbReference type="Proteomes" id="UP000669887"/>
    </source>
</evidence>
<organism evidence="2 5">
    <name type="scientific">Micromonospora tulbaghiae</name>
    <dbReference type="NCBI Taxonomy" id="479978"/>
    <lineage>
        <taxon>Bacteria</taxon>
        <taxon>Bacillati</taxon>
        <taxon>Actinomycetota</taxon>
        <taxon>Actinomycetes</taxon>
        <taxon>Micromonosporales</taxon>
        <taxon>Micromonosporaceae</taxon>
        <taxon>Micromonospora</taxon>
    </lineage>
</organism>
<comment type="caution">
    <text evidence="2">The sequence shown here is derived from an EMBL/GenBank/DDBJ whole genome shotgun (WGS) entry which is preliminary data.</text>
</comment>
<evidence type="ECO:0000256" key="1">
    <source>
        <dbReference type="SAM" id="SignalP"/>
    </source>
</evidence>
<keyword evidence="4" id="KW-1185">Reference proteome</keyword>
<evidence type="ECO:0008006" key="6">
    <source>
        <dbReference type="Google" id="ProtNLM"/>
    </source>
</evidence>
<reference evidence="3 4" key="1">
    <citation type="submission" date="2016-06" db="EMBL/GenBank/DDBJ databases">
        <authorList>
            <person name="Varghese N."/>
            <person name="Submissions Spin"/>
        </authorList>
    </citation>
    <scope>NUCLEOTIDE SEQUENCE [LARGE SCALE GENOMIC DNA]</scope>
    <source>
        <strain evidence="3 4">DSM 45142</strain>
    </source>
</reference>
<name>A0AAW4JJK1_9ACTN</name>
<keyword evidence="1" id="KW-0732">Signal</keyword>
<feature type="signal peptide" evidence="1">
    <location>
        <begin position="1"/>
        <end position="28"/>
    </location>
</feature>
<dbReference type="EMBL" id="JAGFVQ010000025">
    <property type="protein sequence ID" value="MBO4141485.1"/>
    <property type="molecule type" value="Genomic_DNA"/>
</dbReference>
<dbReference type="Proteomes" id="UP000669887">
    <property type="component" value="Unassembled WGS sequence"/>
</dbReference>
<feature type="chain" id="PRO_5043688904" description="Secreted protein" evidence="1">
    <location>
        <begin position="29"/>
        <end position="162"/>
    </location>
</feature>
<gene>
    <name evidence="3" type="ORF">GA0070562_0542</name>
    <name evidence="2" type="ORF">J5U46_15110</name>
</gene>
<evidence type="ECO:0000313" key="2">
    <source>
        <dbReference type="EMBL" id="MBO4141485.1"/>
    </source>
</evidence>
<accession>A0AAW4JJK1</accession>
<reference evidence="2" key="2">
    <citation type="submission" date="2021-03" db="EMBL/GenBank/DDBJ databases">
        <title>X isolated from Micromonospora tulbaghiae.</title>
        <authorList>
            <person name="Stennett H.L."/>
        </authorList>
    </citation>
    <scope>NUCLEOTIDE SEQUENCE</scope>
    <source>
        <strain evidence="2">28M1-20</strain>
    </source>
</reference>
<dbReference type="EMBL" id="FMCQ01000012">
    <property type="protein sequence ID" value="SCF14175.1"/>
    <property type="molecule type" value="Genomic_DNA"/>
</dbReference>
<dbReference type="AlphaFoldDB" id="A0AAW4JJK1"/>
<dbReference type="RefSeq" id="WP_139135505.1">
    <property type="nucleotide sequence ID" value="NZ_FMCQ01000012.1"/>
</dbReference>
<evidence type="ECO:0000313" key="3">
    <source>
        <dbReference type="EMBL" id="SCF14175.1"/>
    </source>
</evidence>
<evidence type="ECO:0000313" key="4">
    <source>
        <dbReference type="Proteomes" id="UP000199405"/>
    </source>
</evidence>
<dbReference type="Proteomes" id="UP000199405">
    <property type="component" value="Unassembled WGS sequence"/>
</dbReference>
<protein>
    <recommendedName>
        <fullName evidence="6">Secreted protein</fullName>
    </recommendedName>
</protein>
<proteinExistence type="predicted"/>
<dbReference type="GeneID" id="93473657"/>